<dbReference type="GO" id="GO:0048250">
    <property type="term" value="P:iron import into the mitochondrion"/>
    <property type="evidence" value="ECO:0007669"/>
    <property type="project" value="TreeGrafter"/>
</dbReference>
<dbReference type="PANTHER" id="PTHR45758:SF4">
    <property type="entry name" value="MITOFERRIN-1"/>
    <property type="match status" value="1"/>
</dbReference>
<gene>
    <name evidence="9" type="ORF">PMALA_007200</name>
</gene>
<evidence type="ECO:0000256" key="1">
    <source>
        <dbReference type="ARBA" id="ARBA00004225"/>
    </source>
</evidence>
<evidence type="ECO:0000256" key="3">
    <source>
        <dbReference type="ARBA" id="ARBA00022448"/>
    </source>
</evidence>
<accession>A0A1A8VW48</accession>
<evidence type="ECO:0000256" key="2">
    <source>
        <dbReference type="ARBA" id="ARBA00006375"/>
    </source>
</evidence>
<protein>
    <submittedName>
        <fullName evidence="9">Mitochondrial carrier protein</fullName>
    </submittedName>
</protein>
<evidence type="ECO:0000313" key="10">
    <source>
        <dbReference type="Proteomes" id="UP000078597"/>
    </source>
</evidence>
<keyword evidence="7 8" id="KW-0472">Membrane</keyword>
<evidence type="ECO:0000256" key="7">
    <source>
        <dbReference type="ARBA" id="ARBA00023136"/>
    </source>
</evidence>
<dbReference type="Proteomes" id="UP000078597">
    <property type="component" value="Unassembled WGS sequence"/>
</dbReference>
<dbReference type="GO" id="GO:0031966">
    <property type="term" value="C:mitochondrial membrane"/>
    <property type="evidence" value="ECO:0007669"/>
    <property type="project" value="UniProtKB-SubCell"/>
</dbReference>
<feature type="repeat" description="Solcar" evidence="8">
    <location>
        <begin position="762"/>
        <end position="843"/>
    </location>
</feature>
<dbReference type="AlphaFoldDB" id="A0A1A8VW48"/>
<dbReference type="GO" id="GO:0015093">
    <property type="term" value="F:ferrous iron transmembrane transporter activity"/>
    <property type="evidence" value="ECO:0007669"/>
    <property type="project" value="TreeGrafter"/>
</dbReference>
<dbReference type="PANTHER" id="PTHR45758">
    <property type="entry name" value="MITOFERRIN-1-RELATED"/>
    <property type="match status" value="1"/>
</dbReference>
<dbReference type="InterPro" id="IPR018108">
    <property type="entry name" value="MCP_transmembrane"/>
</dbReference>
<dbReference type="EMBL" id="FLQW01000382">
    <property type="protein sequence ID" value="SBS83573.1"/>
    <property type="molecule type" value="Genomic_DNA"/>
</dbReference>
<sequence length="1131" mass="132123">MNELSVNDAFDEIEMESFDFIWEEWEEYKGDVPMWQHIFCGSIAGLMEHVFMYPLDTLKTYIQTNDRLKSKKMSEMCNLYSCTGNNNHFSELCVHNNGISNNININAHIDKKKFCSSTGCDNCIYNKTCCYNICNMKIFGRFNKNNMRSMNTFQGLGGNKNLLSKFHYNLRAGEKDVAHVKNKQFRQNNYCNKILNKRLNSKCNDKYANCNYRHMSYALKGGRRYNLIVRSSLKSDDSPSAYNCKNRRVNSLMHNINKMEYNKLRRGSDKRKENLGNGNTNIAVKNAVVGSSSNGSSNNKDNNCNRNNCNLKEKKVWLFLDNKKENNFRKWKEVLSKSIYKKDKVKESSRRINYYKYSMKIKSMKILKRIPNFSIHLKLLLQKEDTNYLKHGYLTRMQKNKILLNSILHKNILIKNEKGNNTFLYIKRGNCLSSLVNSMKETLICSVKKCYHFSRFNKIIKVKDFSSNLSFKFFFQKFMCAGDANVQREMLRNYFKLPKGSDNNNNSKNSNGSNSITYNNSYGNSRSRYWNYYNFSRTNKKGNTFQNCYMNILNTLKNKKNYINTFAYSVQKMKSALLTNFRLEKNTSSLILSNEERMRNKCANYSTLFRNNNIFLNNLMYVTKSNNCKSLFDRNIHSSNKPNFYKNCSRNRISNEFNKNFKSFNFFKSIFPDINNRINITTRYNCSLIRNNVVNLYKGVNVVMLGCIPAHALYFSTFEYSKKYFSSMSTGYFPVNILNSNSNNRSSRSNKIDGINYKLNDLNYFGIAVSGFLATVAHDIIITPIDTLKQRIQLGINKNSLDSLKILRENGIRSLYLSLPITLLMNIPYQIIMICTNEKMKKIYFEYVCNMNGASKNNYENKYTSHKDSNSGKVKEEFNDLHNSQNKRQNINIINEYNELKRTEKCGNNTSNSNCNMEKVSGMNNKLMKFYIDQDLYSMNNFSKNRERKFLQNDIENAIGRNLTGFNEEQTNRDLFIKNVVNRLENDSSNNNGTQHFDHKIRDSFDISKQKFNNNMELKNIWMDNYNKNDFFNKTFNHITSYFVCAGIGGGIAAVVTNPLDVIKTRIQTECFNTKGFNFFRVVSNLYYKEGLRSFFKGSLARMALCIPASAVSWGTYETMKRFFKINFNSM</sequence>
<dbReference type="PROSITE" id="PS50920">
    <property type="entry name" value="SOLCAR"/>
    <property type="match status" value="2"/>
</dbReference>
<dbReference type="Pfam" id="PF00153">
    <property type="entry name" value="Mito_carr"/>
    <property type="match status" value="3"/>
</dbReference>
<dbReference type="Gene3D" id="1.50.40.10">
    <property type="entry name" value="Mitochondrial carrier domain"/>
    <property type="match status" value="3"/>
</dbReference>
<feature type="repeat" description="Solcar" evidence="8">
    <location>
        <begin position="1041"/>
        <end position="1123"/>
    </location>
</feature>
<keyword evidence="4 8" id="KW-0812">Transmembrane</keyword>
<evidence type="ECO:0000256" key="5">
    <source>
        <dbReference type="ARBA" id="ARBA00022989"/>
    </source>
</evidence>
<evidence type="ECO:0000256" key="6">
    <source>
        <dbReference type="ARBA" id="ARBA00023128"/>
    </source>
</evidence>
<organism evidence="9 10">
    <name type="scientific">Plasmodium malariae</name>
    <dbReference type="NCBI Taxonomy" id="5858"/>
    <lineage>
        <taxon>Eukaryota</taxon>
        <taxon>Sar</taxon>
        <taxon>Alveolata</taxon>
        <taxon>Apicomplexa</taxon>
        <taxon>Aconoidasida</taxon>
        <taxon>Haemosporida</taxon>
        <taxon>Plasmodiidae</taxon>
        <taxon>Plasmodium</taxon>
        <taxon>Plasmodium (Plasmodium)</taxon>
    </lineage>
</organism>
<evidence type="ECO:0000313" key="9">
    <source>
        <dbReference type="EMBL" id="SBS83573.1"/>
    </source>
</evidence>
<dbReference type="InterPro" id="IPR023395">
    <property type="entry name" value="MCP_dom_sf"/>
</dbReference>
<keyword evidence="5" id="KW-1133">Transmembrane helix</keyword>
<comment type="similarity">
    <text evidence="2">Belongs to the mitochondrial carrier (TC 2.A.29) family.</text>
</comment>
<name>A0A1A8VW48_PLAMA</name>
<dbReference type="SUPFAM" id="SSF103506">
    <property type="entry name" value="Mitochondrial carrier"/>
    <property type="match status" value="2"/>
</dbReference>
<evidence type="ECO:0000256" key="8">
    <source>
        <dbReference type="PROSITE-ProRule" id="PRU00282"/>
    </source>
</evidence>
<keyword evidence="6" id="KW-0496">Mitochondrion</keyword>
<comment type="subcellular location">
    <subcellularLocation>
        <location evidence="1">Mitochondrion membrane</location>
        <topology evidence="1">Multi-pass membrane protein</topology>
    </subcellularLocation>
</comment>
<proteinExistence type="inferred from homology"/>
<evidence type="ECO:0000256" key="4">
    <source>
        <dbReference type="ARBA" id="ARBA00022692"/>
    </source>
</evidence>
<dbReference type="VEuPathDB" id="PlasmoDB:PmUG01_07016700"/>
<reference evidence="10" key="1">
    <citation type="submission" date="2016-05" db="EMBL/GenBank/DDBJ databases">
        <authorList>
            <person name="Naeem Raeece"/>
        </authorList>
    </citation>
    <scope>NUCLEOTIDE SEQUENCE [LARGE SCALE GENOMIC DNA]</scope>
</reference>
<keyword evidence="3" id="KW-0813">Transport</keyword>